<protein>
    <submittedName>
        <fullName evidence="2">Polysaccharide pyruvyl transferase family protein</fullName>
    </submittedName>
</protein>
<reference evidence="2 3" key="1">
    <citation type="submission" date="2019-10" db="EMBL/GenBank/DDBJ databases">
        <title>Georgenia wutianyii sp. nov. and Georgenia yuyongxinii sp. nov. isolated from plateau pika (Ochotona curzoniae) in the Qinghai-Tibet plateau of China.</title>
        <authorList>
            <person name="Tian Z."/>
        </authorList>
    </citation>
    <scope>NUCLEOTIDE SEQUENCE [LARGE SCALE GENOMIC DNA]</scope>
    <source>
        <strain evidence="2 3">JCM 15130</strain>
    </source>
</reference>
<dbReference type="AlphaFoldDB" id="A0A7J9UV91"/>
<dbReference type="InterPro" id="IPR007345">
    <property type="entry name" value="Polysacch_pyruvyl_Trfase"/>
</dbReference>
<dbReference type="GO" id="GO:0016740">
    <property type="term" value="F:transferase activity"/>
    <property type="evidence" value="ECO:0007669"/>
    <property type="project" value="UniProtKB-KW"/>
</dbReference>
<feature type="domain" description="Polysaccharide pyruvyl transferase" evidence="1">
    <location>
        <begin position="6"/>
        <end position="311"/>
    </location>
</feature>
<comment type="caution">
    <text evidence="2">The sequence shown here is derived from an EMBL/GenBank/DDBJ whole genome shotgun (WGS) entry which is preliminary data.</text>
</comment>
<dbReference type="Pfam" id="PF04230">
    <property type="entry name" value="PS_pyruv_trans"/>
    <property type="match status" value="1"/>
</dbReference>
<gene>
    <name evidence="2" type="ORF">GB882_03160</name>
</gene>
<name>A0A7J9UV91_9MICO</name>
<dbReference type="Proteomes" id="UP000429644">
    <property type="component" value="Unassembled WGS sequence"/>
</dbReference>
<sequence>MAGNPNLGDELIVAAWLDYLAEHLPDADVWLDTPFPGPAAPLLAGRHPRLRVTDTLFRLRDRAAEEGVADVGQFIVDCLADPGITPWWTAGIDLLKGADVVHLVGGGYANEVWPQNLALFDALGWLARHTRARVGVTGIGLLPLGDAAAARVARAAEPLTVLDVRDRGSADALARHAERALPLRMTGDDVLLQPPAALLDPQGAQAFDVGVVVQHDLREVDWPDLVAFVREQIAAWEVAPERVAVVEAIPRLDAFIYDSLREEWPGVQIVSFQQVWQRGLPAAPHQRWISTRYHPHLIAAMAGATGVAISVRPDYYDAKHRLVRAAGSGWSLRNNALEEIGAAEPAELPHKLPRLRAAKAATARLLYGPLLAGPERRPLRQRVRALAGRALSGTDRLRALSRRR</sequence>
<evidence type="ECO:0000259" key="1">
    <source>
        <dbReference type="Pfam" id="PF04230"/>
    </source>
</evidence>
<evidence type="ECO:0000313" key="3">
    <source>
        <dbReference type="Proteomes" id="UP000429644"/>
    </source>
</evidence>
<proteinExistence type="predicted"/>
<keyword evidence="2" id="KW-0808">Transferase</keyword>
<evidence type="ECO:0000313" key="2">
    <source>
        <dbReference type="EMBL" id="MPV87654.1"/>
    </source>
</evidence>
<dbReference type="EMBL" id="WHPD01000693">
    <property type="protein sequence ID" value="MPV87654.1"/>
    <property type="molecule type" value="Genomic_DNA"/>
</dbReference>
<keyword evidence="3" id="KW-1185">Reference proteome</keyword>
<organism evidence="2 3">
    <name type="scientific">Georgenia ruanii</name>
    <dbReference type="NCBI Taxonomy" id="348442"/>
    <lineage>
        <taxon>Bacteria</taxon>
        <taxon>Bacillati</taxon>
        <taxon>Actinomycetota</taxon>
        <taxon>Actinomycetes</taxon>
        <taxon>Micrococcales</taxon>
        <taxon>Bogoriellaceae</taxon>
        <taxon>Georgenia</taxon>
    </lineage>
</organism>
<accession>A0A7J9UV91</accession>